<evidence type="ECO:0000313" key="1">
    <source>
        <dbReference type="EMBL" id="EFN74238.1"/>
    </source>
</evidence>
<proteinExistence type="predicted"/>
<evidence type="ECO:0000313" key="2">
    <source>
        <dbReference type="Proteomes" id="UP000000311"/>
    </source>
</evidence>
<dbReference type="InParanoid" id="E1ZX48"/>
<dbReference type="Proteomes" id="UP000000311">
    <property type="component" value="Unassembled WGS sequence"/>
</dbReference>
<reference evidence="1 2" key="1">
    <citation type="journal article" date="2010" name="Science">
        <title>Genomic comparison of the ants Camponotus floridanus and Harpegnathos saltator.</title>
        <authorList>
            <person name="Bonasio R."/>
            <person name="Zhang G."/>
            <person name="Ye C."/>
            <person name="Mutti N.S."/>
            <person name="Fang X."/>
            <person name="Qin N."/>
            <person name="Donahue G."/>
            <person name="Yang P."/>
            <person name="Li Q."/>
            <person name="Li C."/>
            <person name="Zhang P."/>
            <person name="Huang Z."/>
            <person name="Berger S.L."/>
            <person name="Reinberg D."/>
            <person name="Wang J."/>
            <person name="Liebig J."/>
        </authorList>
    </citation>
    <scope>NUCLEOTIDE SEQUENCE [LARGE SCALE GENOMIC DNA]</scope>
    <source>
        <strain evidence="2">C129</strain>
    </source>
</reference>
<keyword evidence="2" id="KW-1185">Reference proteome</keyword>
<sequence>MRRHRTGSLARTVVRDACGSAFVRSCRYDCRYKASTNAIFDSAMINSVSVVSREQLRFLVTIEKFLSHLECNRKEAVCLFRSSIKKKKQAVQFLACRILIEGSRKEIATSRKMDSHDSSAKFPHRDSRLDLRGTPRAIITAAKRIAMIMIEYPLCSGTRKVRVIESAKRTTSRESLRKREKGRERERYIYSWNKTERNGGGMEWSMVWSMLQCRDVQNILKIFDKVLKDALYVQSEQKVAEINIDEYIYFWCILTYRKRLNSYLAGSNSASLRSSFLRCRSVESATRSGMSVGSGGRAPFKRTTQSTLSITKKSSEKQFYNERVSQLSSVIFQRQIPRII</sequence>
<dbReference type="AlphaFoldDB" id="E1ZX48"/>
<organism evidence="2">
    <name type="scientific">Camponotus floridanus</name>
    <name type="common">Florida carpenter ant</name>
    <dbReference type="NCBI Taxonomy" id="104421"/>
    <lineage>
        <taxon>Eukaryota</taxon>
        <taxon>Metazoa</taxon>
        <taxon>Ecdysozoa</taxon>
        <taxon>Arthropoda</taxon>
        <taxon>Hexapoda</taxon>
        <taxon>Insecta</taxon>
        <taxon>Pterygota</taxon>
        <taxon>Neoptera</taxon>
        <taxon>Endopterygota</taxon>
        <taxon>Hymenoptera</taxon>
        <taxon>Apocrita</taxon>
        <taxon>Aculeata</taxon>
        <taxon>Formicoidea</taxon>
        <taxon>Formicidae</taxon>
        <taxon>Formicinae</taxon>
        <taxon>Camponotus</taxon>
    </lineage>
</organism>
<gene>
    <name evidence="1" type="ORF">EAG_09854</name>
</gene>
<accession>E1ZX48</accession>
<protein>
    <submittedName>
        <fullName evidence="1">Uncharacterized protein</fullName>
    </submittedName>
</protein>
<dbReference type="EMBL" id="GL435014">
    <property type="protein sequence ID" value="EFN74238.1"/>
    <property type="molecule type" value="Genomic_DNA"/>
</dbReference>
<name>E1ZX48_CAMFO</name>